<sequence length="119" mass="13237">CPSLFCFTHTGCLGHQSPQLPGSPRCPELMWVMGNQVWKFLKRHETGHLPPPYSLTGEGERRGRPVEGCPSEARPGVAAMRRNPGNCIDTKILIALVFFFFFCIKVCMVSNKGLKCNSL</sequence>
<evidence type="ECO:0000313" key="2">
    <source>
        <dbReference type="Ensembl" id="ENSUMAP00000001169"/>
    </source>
</evidence>
<keyword evidence="1" id="KW-0812">Transmembrane</keyword>
<dbReference type="OMA" id="NCIDTKI"/>
<keyword evidence="1" id="KW-0472">Membrane</keyword>
<protein>
    <submittedName>
        <fullName evidence="2">Uncharacterized protein</fullName>
    </submittedName>
</protein>
<dbReference type="AlphaFoldDB" id="A0A452T078"/>
<proteinExistence type="predicted"/>
<keyword evidence="1" id="KW-1133">Transmembrane helix</keyword>
<organism evidence="2">
    <name type="scientific">Ursus maritimus</name>
    <name type="common">Polar bear</name>
    <name type="synonym">Thalarctos maritimus</name>
    <dbReference type="NCBI Taxonomy" id="29073"/>
    <lineage>
        <taxon>Eukaryota</taxon>
        <taxon>Metazoa</taxon>
        <taxon>Chordata</taxon>
        <taxon>Craniata</taxon>
        <taxon>Vertebrata</taxon>
        <taxon>Euteleostomi</taxon>
        <taxon>Mammalia</taxon>
        <taxon>Eutheria</taxon>
        <taxon>Laurasiatheria</taxon>
        <taxon>Carnivora</taxon>
        <taxon>Caniformia</taxon>
        <taxon>Ursidae</taxon>
        <taxon>Ursus</taxon>
    </lineage>
</organism>
<name>A0A452T078_URSMA</name>
<feature type="transmembrane region" description="Helical" evidence="1">
    <location>
        <begin position="92"/>
        <end position="110"/>
    </location>
</feature>
<evidence type="ECO:0000256" key="1">
    <source>
        <dbReference type="SAM" id="Phobius"/>
    </source>
</evidence>
<dbReference type="Ensembl" id="ENSUMAT00000001487.1">
    <property type="protein sequence ID" value="ENSUMAP00000001169.1"/>
    <property type="gene ID" value="ENSUMAG00000001143.1"/>
</dbReference>
<reference evidence="2" key="1">
    <citation type="submission" date="2019-03" db="UniProtKB">
        <authorList>
            <consortium name="Ensembl"/>
        </authorList>
    </citation>
    <scope>IDENTIFICATION</scope>
</reference>
<dbReference type="GeneTree" id="ENSGT00910000148747"/>
<accession>A0A452T078</accession>